<dbReference type="EMBL" id="JWZX01002624">
    <property type="protein sequence ID" value="KOO28072.1"/>
    <property type="molecule type" value="Genomic_DNA"/>
</dbReference>
<evidence type="ECO:0000313" key="7">
    <source>
        <dbReference type="Proteomes" id="UP000037460"/>
    </source>
</evidence>
<feature type="transmembrane region" description="Helical" evidence="5">
    <location>
        <begin position="344"/>
        <end position="367"/>
    </location>
</feature>
<evidence type="ECO:0000256" key="5">
    <source>
        <dbReference type="SAM" id="Phobius"/>
    </source>
</evidence>
<organism evidence="6 7">
    <name type="scientific">Chrysochromulina tobinii</name>
    <dbReference type="NCBI Taxonomy" id="1460289"/>
    <lineage>
        <taxon>Eukaryota</taxon>
        <taxon>Haptista</taxon>
        <taxon>Haptophyta</taxon>
        <taxon>Prymnesiophyceae</taxon>
        <taxon>Prymnesiales</taxon>
        <taxon>Chrysochromulinaceae</taxon>
        <taxon>Chrysochromulina</taxon>
    </lineage>
</organism>
<dbReference type="OrthoDB" id="417520at2759"/>
<evidence type="ECO:0000256" key="3">
    <source>
        <dbReference type="ARBA" id="ARBA00022989"/>
    </source>
</evidence>
<evidence type="ECO:0000313" key="6">
    <source>
        <dbReference type="EMBL" id="KOO28072.1"/>
    </source>
</evidence>
<feature type="transmembrane region" description="Helical" evidence="5">
    <location>
        <begin position="108"/>
        <end position="125"/>
    </location>
</feature>
<evidence type="ECO:0000256" key="1">
    <source>
        <dbReference type="ARBA" id="ARBA00004141"/>
    </source>
</evidence>
<accession>A0A0M0JP51</accession>
<proteinExistence type="predicted"/>
<comment type="caution">
    <text evidence="6">The sequence shown here is derived from an EMBL/GenBank/DDBJ whole genome shotgun (WGS) entry which is preliminary data.</text>
</comment>
<reference evidence="7" key="1">
    <citation type="journal article" date="2015" name="PLoS Genet.">
        <title>Genome Sequence and Transcriptome Analyses of Chrysochromulina tobin: Metabolic Tools for Enhanced Algal Fitness in the Prominent Order Prymnesiales (Haptophyceae).</title>
        <authorList>
            <person name="Hovde B.T."/>
            <person name="Deodato C.R."/>
            <person name="Hunsperger H.M."/>
            <person name="Ryken S.A."/>
            <person name="Yost W."/>
            <person name="Jha R.K."/>
            <person name="Patterson J."/>
            <person name="Monnat R.J. Jr."/>
            <person name="Barlow S.B."/>
            <person name="Starkenburg S.R."/>
            <person name="Cattolico R.A."/>
        </authorList>
    </citation>
    <scope>NUCLEOTIDE SEQUENCE</scope>
    <source>
        <strain evidence="7">CCMP291</strain>
    </source>
</reference>
<dbReference type="Proteomes" id="UP000037460">
    <property type="component" value="Unassembled WGS sequence"/>
</dbReference>
<dbReference type="GO" id="GO:0016020">
    <property type="term" value="C:membrane"/>
    <property type="evidence" value="ECO:0007669"/>
    <property type="project" value="UniProtKB-SubCell"/>
</dbReference>
<evidence type="ECO:0000256" key="2">
    <source>
        <dbReference type="ARBA" id="ARBA00022692"/>
    </source>
</evidence>
<keyword evidence="7" id="KW-1185">Reference proteome</keyword>
<feature type="transmembrane region" description="Helical" evidence="5">
    <location>
        <begin position="292"/>
        <end position="309"/>
    </location>
</feature>
<comment type="subcellular location">
    <subcellularLocation>
        <location evidence="1">Membrane</location>
        <topology evidence="1">Multi-pass membrane protein</topology>
    </subcellularLocation>
</comment>
<dbReference type="AlphaFoldDB" id="A0A0M0JP51"/>
<dbReference type="InterPro" id="IPR005496">
    <property type="entry name" value="Integral_membrane_TerC"/>
</dbReference>
<feature type="transmembrane region" description="Helical" evidence="5">
    <location>
        <begin position="321"/>
        <end position="338"/>
    </location>
</feature>
<protein>
    <submittedName>
        <fullName evidence="6">Integral membrane protein</fullName>
    </submittedName>
</protein>
<dbReference type="InterPro" id="IPR022369">
    <property type="entry name" value="Integral_membrane_TerC_rswitch"/>
</dbReference>
<gene>
    <name evidence="6" type="ORF">Ctob_011060</name>
</gene>
<dbReference type="Pfam" id="PF03741">
    <property type="entry name" value="TerC"/>
    <property type="match status" value="1"/>
</dbReference>
<dbReference type="PANTHER" id="PTHR30238">
    <property type="entry name" value="MEMBRANE BOUND PREDICTED REDOX MODULATOR"/>
    <property type="match status" value="1"/>
</dbReference>
<keyword evidence="2 5" id="KW-0812">Transmembrane</keyword>
<keyword evidence="4 5" id="KW-0472">Membrane</keyword>
<dbReference type="PANTHER" id="PTHR30238:SF0">
    <property type="entry name" value="THYLAKOID MEMBRANE PROTEIN TERC, CHLOROPLASTIC"/>
    <property type="match status" value="1"/>
</dbReference>
<sequence length="381" mass="40239">MKDAATVQAASAVDPGRICTICVALLGQSGKLESAIAARKNPMESINVDGFSKLLDTVGVQCTPQDKQAIFTMIDPEGHGTIDAKALKTALRKSGAISRMYEDSLRTFGLLLAATLLFDAGIFAAKGGTAAFDFMTAYVIEDSLSVDNLFVFLLIFRAFKVPPQLVDPCLNYGIFGSIVLRGFFIFAGLAAVSAFQPLLLGFSGFLIYTSYQMLTDAEEEEEPDVPPLVTAVLKRLPLSNTFEGAAFTVPSADGKGVLLTQFTATLVCIALSDVLFAVDSVPAVLAVSNDPFVVYTSNIAAVVGLRSLYQLLSVAVSDLVYLEKAVAFVLGFVGLKLAGEVVGFEISSALSLVVILSTLGGGVLLSLGDARALDQSDFPER</sequence>
<dbReference type="NCBIfam" id="TIGR03718">
    <property type="entry name" value="R_switched_Alx"/>
    <property type="match status" value="1"/>
</dbReference>
<evidence type="ECO:0000256" key="4">
    <source>
        <dbReference type="ARBA" id="ARBA00023136"/>
    </source>
</evidence>
<keyword evidence="3 5" id="KW-1133">Transmembrane helix</keyword>
<name>A0A0M0JP51_9EUKA</name>